<gene>
    <name evidence="1" type="ORF">GUJ93_ZPchr0013g37351</name>
</gene>
<reference evidence="1" key="1">
    <citation type="journal article" date="2021" name="bioRxiv">
        <title>Whole Genome Assembly and Annotation of Northern Wild Rice, Zizania palustris L., Supports a Whole Genome Duplication in the Zizania Genus.</title>
        <authorList>
            <person name="Haas M."/>
            <person name="Kono T."/>
            <person name="Macchietto M."/>
            <person name="Millas R."/>
            <person name="McGilp L."/>
            <person name="Shao M."/>
            <person name="Duquette J."/>
            <person name="Hirsch C.N."/>
            <person name="Kimball J."/>
        </authorList>
    </citation>
    <scope>NUCLEOTIDE SEQUENCE</scope>
    <source>
        <tissue evidence="1">Fresh leaf tissue</tissue>
    </source>
</reference>
<evidence type="ECO:0000313" key="1">
    <source>
        <dbReference type="EMBL" id="KAG8095683.1"/>
    </source>
</evidence>
<comment type="caution">
    <text evidence="1">The sequence shown here is derived from an EMBL/GenBank/DDBJ whole genome shotgun (WGS) entry which is preliminary data.</text>
</comment>
<accession>A0A8J6C008</accession>
<proteinExistence type="predicted"/>
<name>A0A8J6C008_ZIZPA</name>
<organism evidence="1 2">
    <name type="scientific">Zizania palustris</name>
    <name type="common">Northern wild rice</name>
    <dbReference type="NCBI Taxonomy" id="103762"/>
    <lineage>
        <taxon>Eukaryota</taxon>
        <taxon>Viridiplantae</taxon>
        <taxon>Streptophyta</taxon>
        <taxon>Embryophyta</taxon>
        <taxon>Tracheophyta</taxon>
        <taxon>Spermatophyta</taxon>
        <taxon>Magnoliopsida</taxon>
        <taxon>Liliopsida</taxon>
        <taxon>Poales</taxon>
        <taxon>Poaceae</taxon>
        <taxon>BOP clade</taxon>
        <taxon>Oryzoideae</taxon>
        <taxon>Oryzeae</taxon>
        <taxon>Zizaniinae</taxon>
        <taxon>Zizania</taxon>
    </lineage>
</organism>
<protein>
    <submittedName>
        <fullName evidence="1">Uncharacterized protein</fullName>
    </submittedName>
</protein>
<reference evidence="1" key="2">
    <citation type="submission" date="2021-02" db="EMBL/GenBank/DDBJ databases">
        <authorList>
            <person name="Kimball J.A."/>
            <person name="Haas M.W."/>
            <person name="Macchietto M."/>
            <person name="Kono T."/>
            <person name="Duquette J."/>
            <person name="Shao M."/>
        </authorList>
    </citation>
    <scope>NUCLEOTIDE SEQUENCE</scope>
    <source>
        <tissue evidence="1">Fresh leaf tissue</tissue>
    </source>
</reference>
<dbReference type="AlphaFoldDB" id="A0A8J6C008"/>
<keyword evidence="2" id="KW-1185">Reference proteome</keyword>
<dbReference type="EMBL" id="JAAALK010000079">
    <property type="protein sequence ID" value="KAG8095683.1"/>
    <property type="molecule type" value="Genomic_DNA"/>
</dbReference>
<dbReference type="Proteomes" id="UP000729402">
    <property type="component" value="Unassembled WGS sequence"/>
</dbReference>
<sequence length="104" mass="12269">MLRIFIEVCIWHRSIRNPSTHGWQRWNIICYCLIVRLLHIRIATKIPVTAAEILWDRHHDGWINSSRCKSISQIANIILLSLIASGRNIRMCRYNRRTGYASNI</sequence>
<evidence type="ECO:0000313" key="2">
    <source>
        <dbReference type="Proteomes" id="UP000729402"/>
    </source>
</evidence>